<evidence type="ECO:0000256" key="2">
    <source>
        <dbReference type="SAM" id="Phobius"/>
    </source>
</evidence>
<comment type="caution">
    <text evidence="3">The sequence shown here is derived from an EMBL/GenBank/DDBJ whole genome shotgun (WGS) entry which is preliminary data.</text>
</comment>
<feature type="compositionally biased region" description="Low complexity" evidence="1">
    <location>
        <begin position="128"/>
        <end position="149"/>
    </location>
</feature>
<feature type="transmembrane region" description="Helical" evidence="2">
    <location>
        <begin position="27"/>
        <end position="51"/>
    </location>
</feature>
<feature type="compositionally biased region" description="Pro residues" evidence="1">
    <location>
        <begin position="170"/>
        <end position="185"/>
    </location>
</feature>
<reference evidence="3 4" key="1">
    <citation type="submission" date="2016-08" db="EMBL/GenBank/DDBJ databases">
        <title>A Parts List for Fungal Cellulosomes Revealed by Comparative Genomics.</title>
        <authorList>
            <consortium name="DOE Joint Genome Institute"/>
            <person name="Haitjema C.H."/>
            <person name="Gilmore S.P."/>
            <person name="Henske J.K."/>
            <person name="Solomon K.V."/>
            <person name="De Groot R."/>
            <person name="Kuo A."/>
            <person name="Mondo S.J."/>
            <person name="Salamov A.A."/>
            <person name="Labutti K."/>
            <person name="Zhao Z."/>
            <person name="Chiniquy J."/>
            <person name="Barry K."/>
            <person name="Brewer H.M."/>
            <person name="Purvine S.O."/>
            <person name="Wright A.T."/>
            <person name="Boxma B."/>
            <person name="Van Alen T."/>
            <person name="Hackstein J.H."/>
            <person name="Baker S.E."/>
            <person name="Grigoriev I.V."/>
            <person name="O'Malley M.A."/>
        </authorList>
    </citation>
    <scope>NUCLEOTIDE SEQUENCE [LARGE SCALE GENOMIC DNA]</scope>
    <source>
        <strain evidence="3 4">G1</strain>
    </source>
</reference>
<keyword evidence="2" id="KW-0812">Transmembrane</keyword>
<gene>
    <name evidence="3" type="ORF">LY90DRAFT_699098</name>
</gene>
<organism evidence="3 4">
    <name type="scientific">Neocallimastix californiae</name>
    <dbReference type="NCBI Taxonomy" id="1754190"/>
    <lineage>
        <taxon>Eukaryota</taxon>
        <taxon>Fungi</taxon>
        <taxon>Fungi incertae sedis</taxon>
        <taxon>Chytridiomycota</taxon>
        <taxon>Chytridiomycota incertae sedis</taxon>
        <taxon>Neocallimastigomycetes</taxon>
        <taxon>Neocallimastigales</taxon>
        <taxon>Neocallimastigaceae</taxon>
        <taxon>Neocallimastix</taxon>
    </lineage>
</organism>
<accession>A0A1Y2EUJ6</accession>
<name>A0A1Y2EUJ6_9FUNG</name>
<keyword evidence="4" id="KW-1185">Reference proteome</keyword>
<dbReference type="EMBL" id="MCOG01000026">
    <property type="protein sequence ID" value="ORY75251.1"/>
    <property type="molecule type" value="Genomic_DNA"/>
</dbReference>
<dbReference type="Proteomes" id="UP000193920">
    <property type="component" value="Unassembled WGS sequence"/>
</dbReference>
<evidence type="ECO:0000313" key="3">
    <source>
        <dbReference type="EMBL" id="ORY75251.1"/>
    </source>
</evidence>
<feature type="region of interest" description="Disordered" evidence="1">
    <location>
        <begin position="117"/>
        <end position="149"/>
    </location>
</feature>
<sequence length="185" mass="20599">MIVLYFIGFFIKLKSSYNVNNKQLEIIISYVLVILTIVQATIQIYISINIYKIVLISYGARAANENELIFIYSVQEEVSRPEEDPLPAYSPPANKLPTYSETQVNVTQRNVTNNVDVSSSEALSNTITTNEEVSTDSNNSNSNTNLTSQENITAVDITELTHNNSEISINPPPYSLLPPNNPNNP</sequence>
<keyword evidence="2" id="KW-0472">Membrane</keyword>
<evidence type="ECO:0000256" key="1">
    <source>
        <dbReference type="SAM" id="MobiDB-lite"/>
    </source>
</evidence>
<evidence type="ECO:0000313" key="4">
    <source>
        <dbReference type="Proteomes" id="UP000193920"/>
    </source>
</evidence>
<proteinExistence type="predicted"/>
<feature type="compositionally biased region" description="Polar residues" evidence="1">
    <location>
        <begin position="117"/>
        <end position="127"/>
    </location>
</feature>
<feature type="region of interest" description="Disordered" evidence="1">
    <location>
        <begin position="164"/>
        <end position="185"/>
    </location>
</feature>
<protein>
    <submittedName>
        <fullName evidence="3">Uncharacterized protein</fullName>
    </submittedName>
</protein>
<dbReference type="AlphaFoldDB" id="A0A1Y2EUJ6"/>
<keyword evidence="2" id="KW-1133">Transmembrane helix</keyword>